<proteinExistence type="predicted"/>
<dbReference type="OrthoDB" id="302470at2"/>
<dbReference type="EMBL" id="CP042425">
    <property type="protein sequence ID" value="QEL17940.1"/>
    <property type="molecule type" value="Genomic_DNA"/>
</dbReference>
<gene>
    <name evidence="2" type="ORF">PX52LOC_04954</name>
</gene>
<organism evidence="2 3">
    <name type="scientific">Limnoglobus roseus</name>
    <dbReference type="NCBI Taxonomy" id="2598579"/>
    <lineage>
        <taxon>Bacteria</taxon>
        <taxon>Pseudomonadati</taxon>
        <taxon>Planctomycetota</taxon>
        <taxon>Planctomycetia</taxon>
        <taxon>Gemmatales</taxon>
        <taxon>Gemmataceae</taxon>
        <taxon>Limnoglobus</taxon>
    </lineage>
</organism>
<evidence type="ECO:0000313" key="3">
    <source>
        <dbReference type="Proteomes" id="UP000324974"/>
    </source>
</evidence>
<keyword evidence="1" id="KW-0676">Redox-active center</keyword>
<reference evidence="3" key="1">
    <citation type="submission" date="2019-08" db="EMBL/GenBank/DDBJ databases">
        <title>Limnoglobus roseus gen. nov., sp. nov., a novel freshwater planctomycete with a giant genome from the family Gemmataceae.</title>
        <authorList>
            <person name="Kulichevskaya I.S."/>
            <person name="Naumoff D.G."/>
            <person name="Miroshnikov K."/>
            <person name="Ivanova A."/>
            <person name="Philippov D.A."/>
            <person name="Hakobyan A."/>
            <person name="Rijpstra I.C."/>
            <person name="Sinninghe Damste J.S."/>
            <person name="Liesack W."/>
            <person name="Dedysh S.N."/>
        </authorList>
    </citation>
    <scope>NUCLEOTIDE SEQUENCE [LARGE SCALE GENOMIC DNA]</scope>
    <source>
        <strain evidence="3">PX52</strain>
    </source>
</reference>
<keyword evidence="3" id="KW-1185">Reference proteome</keyword>
<evidence type="ECO:0008006" key="4">
    <source>
        <dbReference type="Google" id="ProtNLM"/>
    </source>
</evidence>
<evidence type="ECO:0000256" key="1">
    <source>
        <dbReference type="ARBA" id="ARBA00023284"/>
    </source>
</evidence>
<dbReference type="InterPro" id="IPR011893">
    <property type="entry name" value="Selenoprotein_Rdx-typ"/>
</dbReference>
<evidence type="ECO:0000313" key="2">
    <source>
        <dbReference type="EMBL" id="QEL17940.1"/>
    </source>
</evidence>
<dbReference type="RefSeq" id="WP_149112489.1">
    <property type="nucleotide sequence ID" value="NZ_CP042425.1"/>
</dbReference>
<sequence>MTQATIVRCPRTLAIRNYTAEVAATLMGQDVSVEIVDGREGEFAVVVDGQLIFTRKSEDFPSAERVGLAVYEAGLVGLAI</sequence>
<dbReference type="Gene3D" id="3.40.30.10">
    <property type="entry name" value="Glutaredoxin"/>
    <property type="match status" value="1"/>
</dbReference>
<dbReference type="AlphaFoldDB" id="A0A5C1AGI8"/>
<accession>A0A5C1AGI8</accession>
<dbReference type="Proteomes" id="UP000324974">
    <property type="component" value="Chromosome"/>
</dbReference>
<dbReference type="Pfam" id="PF10262">
    <property type="entry name" value="Rdx"/>
    <property type="match status" value="1"/>
</dbReference>
<protein>
    <recommendedName>
        <fullName evidence="4">SelT/SelW/SelH family protein</fullName>
    </recommendedName>
</protein>
<name>A0A5C1AGI8_9BACT</name>
<dbReference type="KEGG" id="lrs:PX52LOC_04954"/>